<protein>
    <submittedName>
        <fullName evidence="1">Uncharacterized protein</fullName>
    </submittedName>
</protein>
<name>A0ACC3S6D3_9PEZI</name>
<accession>A0ACC3S6D3</accession>
<keyword evidence="2" id="KW-1185">Reference proteome</keyword>
<gene>
    <name evidence="1" type="ORF">M8818_006654</name>
</gene>
<evidence type="ECO:0000313" key="1">
    <source>
        <dbReference type="EMBL" id="KAK8196489.1"/>
    </source>
</evidence>
<evidence type="ECO:0000313" key="2">
    <source>
        <dbReference type="Proteomes" id="UP001320706"/>
    </source>
</evidence>
<comment type="caution">
    <text evidence="1">The sequence shown here is derived from an EMBL/GenBank/DDBJ whole genome shotgun (WGS) entry which is preliminary data.</text>
</comment>
<sequence>MYDRVDGGTKGYQIENKRTDAWKAEITECQTFTRYHWCARSEASRRFAAPEANMFCVDRWLSVRRNPVAWAPDEPRLLIGVVNTEICNDASNTRSGEVICESDRASVSG</sequence>
<reference evidence="1" key="1">
    <citation type="submission" date="2024-02" db="EMBL/GenBank/DDBJ databases">
        <title>Metagenome Assembled Genome of Zalaria obscura JY119.</title>
        <authorList>
            <person name="Vighnesh L."/>
            <person name="Jagadeeshwari U."/>
            <person name="Venkata Ramana C."/>
            <person name="Sasikala C."/>
        </authorList>
    </citation>
    <scope>NUCLEOTIDE SEQUENCE</scope>
    <source>
        <strain evidence="1">JY119</strain>
    </source>
</reference>
<dbReference type="Proteomes" id="UP001320706">
    <property type="component" value="Unassembled WGS sequence"/>
</dbReference>
<organism evidence="1 2">
    <name type="scientific">Zalaria obscura</name>
    <dbReference type="NCBI Taxonomy" id="2024903"/>
    <lineage>
        <taxon>Eukaryota</taxon>
        <taxon>Fungi</taxon>
        <taxon>Dikarya</taxon>
        <taxon>Ascomycota</taxon>
        <taxon>Pezizomycotina</taxon>
        <taxon>Dothideomycetes</taxon>
        <taxon>Dothideomycetidae</taxon>
        <taxon>Dothideales</taxon>
        <taxon>Zalariaceae</taxon>
        <taxon>Zalaria</taxon>
    </lineage>
</organism>
<proteinExistence type="predicted"/>
<dbReference type="EMBL" id="JAMKPW020000041">
    <property type="protein sequence ID" value="KAK8196489.1"/>
    <property type="molecule type" value="Genomic_DNA"/>
</dbReference>